<protein>
    <submittedName>
        <fullName evidence="4">Telomere-associated protein Rif1 N-terminal domain-containing protein</fullName>
    </submittedName>
</protein>
<feature type="compositionally biased region" description="Basic and acidic residues" evidence="1">
    <location>
        <begin position="1066"/>
        <end position="1078"/>
    </location>
</feature>
<reference evidence="4" key="3">
    <citation type="submission" date="2020-10" db="UniProtKB">
        <authorList>
            <consortium name="WormBaseParasite"/>
        </authorList>
    </citation>
    <scope>IDENTIFICATION</scope>
</reference>
<feature type="compositionally biased region" description="Low complexity" evidence="1">
    <location>
        <begin position="1625"/>
        <end position="1636"/>
    </location>
</feature>
<proteinExistence type="predicted"/>
<sequence length="1883" mass="205776">MRLEVVLEWVGRKVAIVGAREGSIRAFAEQRLDSAIVKKCLQDKSISTDFSRFFLIVLEASVKHNTTIELCEYRELFRLIKDVLPFVRHGYGDFVQTLANLSSSILHNHSITPCAFNELCEESRVFLSTGLYVPFVDFLLCLLRVSPLNIGAKLNETQMPNDALSLFSDLLRQIDISGTPACSSLPLEDLREIMTSQTYMKFFDVLRAFPITAAHSALRLLAWWRFLCLLPEKMLSDGFRRFVSPFLANLLGRYISITASLGNPNYHRYQLSSTSVYNGDTTSQDLAAHVFSCIFDYPELEPELFLNKKKLPKLSVSTSFLSAHNYQLLVAVFHWLRYLSGSGKSVGDQKIGDIWVKCLKRIRKAISDFPSNDKVLRETFIQQSLDLSLRLVSPQTPCGDSPSSNSLIEPSNIDISRNPSPDDCVTVLHEIADSLDFEKMSLELKSTLNYDICASCLDLISVWHRDGCSSNLSADLALEDIMKDLSLLAVESVERDARLSVNVNIVATAVDDHLKLLRELLAKLVPECVNFVDTHLKLLDTLYCIPSSDVSVTLNTAKVNEAGLQVWISLADRLTQLTTLHKRVTDLPKSNTKNGKQNSGSGLSTMFAFCLAPVFLAGSSTTSPPPELEQKVLSALFRLFRVLHAGACLLTSIPTNSWIDKLSDLIIALIQNVTSEFGKKMNLRIVSNFLSFMVKSAEAIEENFKDPFSPSKWRVHKDRLLGQMTGPVNAISCCLGAMPLEQSEISVCNSVFVSPTRRQSSRPRNPLVSYAVTSGSLSPARLYEMIFLESKQQQHQSPQTTHSVTYNLLHSLWLILRRHIRSVETLLLLIELSSTGLLALAKRLNSAYISLRDSEAPAIIVTAFEAFVTLAWNRLQKCFCKPGVVETPRQQKEQELKPLKLPHHAVRQLLVFFEAAVCLASSPFSALEHRFAAAASSKSASSSPVSLGCSKITNYEAASRRRKIFIMCIVSLWDTLVVSAPPETADLQGRIRDLTGQFSRCLASVTSPQVSLHRRVTFPDWIPPTLLWEQEVEQSGAEDDSPWSSAKMSSAQKSPRASRRLPRGVCNKEPEEEPRQENNLESTQDVSPGHVDTTNSSQLPSSQTPPRQSLQGSFLASRRLGTATDPRESLPPRRASIIARRRLSLAAPQAASQPPLVPQQIQRCLFSDDGNDGGTGAAASSTSAVLKVSPSRSRKRVNPDNLDRRPPPNLADFEDSTQFVFISPLDCSSKRMRLTEHQKERRREQRHAYLPAMYNNLDIGNAPASSNLYPLISSSSVDSSQSLMSPARFKAPTPSVGPLDSLAVADPQPSTFSPKATNATTSTSSGGAAPAFEATQGSQKESSIKATNISNVSHQGDKTGVESAPNGSAFEEEAPISLELEGPEGISEGNVDDDVEEAEEEAGADASIVVGTEPSQYKATSTEDALATRRRHNALALPSSSSMLSASPVVPRSSSAVLRSPLVGGPGGLRAQKILELGLAKAAERSKQRMLLSASRTNSQFTSPIASPSIKQSDSPGTRPGILRDITTPRPKTRVSFVEQPTVFILDSSESSPNASGLKESDSSVSKTFSVVPIPSLTTNASEEMVVADSQDSQQAEVFHPPDDAASPLHDQAASEGAEVRQAESYSPPSLSSSVSSRRRKSASPRRCVMINRMSRGTLLSFPGSSRSTGTRTHPLTRRRLFTSSGNCGSFSLVSSMAATVEGANVDLDALTCTHLSPLSVVISKASQDSSLVSEMTTAIRGKELMEAAVDKEGGLFSGTRSTVQAVSPDHVTEKHEKEDVNNNEDMVESSQEPADAEVIIVSDTEVEQIGEQSEKSKEGTEVQQEPVDVVIGVTVANVAQGDAIGDARRTLGTLRDQLLLVPREQRKELLLEALALFKDIIP</sequence>
<feature type="region of interest" description="Disordered" evidence="1">
    <location>
        <begin position="1773"/>
        <end position="1794"/>
    </location>
</feature>
<dbReference type="Proteomes" id="UP000492820">
    <property type="component" value="Unassembled WGS sequence"/>
</dbReference>
<feature type="region of interest" description="Disordered" evidence="1">
    <location>
        <begin position="1298"/>
        <end position="1343"/>
    </location>
</feature>
<evidence type="ECO:0000313" key="2">
    <source>
        <dbReference type="EMBL" id="CDS17572.1"/>
    </source>
</evidence>
<evidence type="ECO:0000256" key="1">
    <source>
        <dbReference type="SAM" id="MobiDB-lite"/>
    </source>
</evidence>
<feature type="compositionally biased region" description="Basic and acidic residues" evidence="1">
    <location>
        <begin position="1197"/>
        <end position="1206"/>
    </location>
</feature>
<evidence type="ECO:0000313" key="3">
    <source>
        <dbReference type="Proteomes" id="UP000492820"/>
    </source>
</evidence>
<feature type="compositionally biased region" description="Acidic residues" evidence="1">
    <location>
        <begin position="1390"/>
        <end position="1403"/>
    </location>
</feature>
<feature type="region of interest" description="Disordered" evidence="1">
    <location>
        <begin position="1490"/>
        <end position="1534"/>
    </location>
</feature>
<feature type="region of interest" description="Disordered" evidence="1">
    <location>
        <begin position="1165"/>
        <end position="1210"/>
    </location>
</feature>
<feature type="region of interest" description="Disordered" evidence="1">
    <location>
        <begin position="1032"/>
        <end position="1111"/>
    </location>
</feature>
<gene>
    <name evidence="2" type="ORF">EgrG_001033000</name>
</gene>
<feature type="compositionally biased region" description="Polar residues" evidence="1">
    <location>
        <begin position="1413"/>
        <end position="1423"/>
    </location>
</feature>
<evidence type="ECO:0000313" key="4">
    <source>
        <dbReference type="WBParaSite" id="EgrG_001033000"/>
    </source>
</evidence>
<dbReference type="WBParaSite" id="EgrG_001033000">
    <property type="protein sequence ID" value="EgrG_001033000"/>
    <property type="gene ID" value="EgrG_001033000"/>
</dbReference>
<dbReference type="EMBL" id="LK028577">
    <property type="protein sequence ID" value="CDS17572.1"/>
    <property type="molecule type" value="Genomic_DNA"/>
</dbReference>
<organism evidence="2">
    <name type="scientific">Echinococcus granulosus</name>
    <name type="common">Hydatid tapeworm</name>
    <dbReference type="NCBI Taxonomy" id="6210"/>
    <lineage>
        <taxon>Eukaryota</taxon>
        <taxon>Metazoa</taxon>
        <taxon>Spiralia</taxon>
        <taxon>Lophotrochozoa</taxon>
        <taxon>Platyhelminthes</taxon>
        <taxon>Cestoda</taxon>
        <taxon>Eucestoda</taxon>
        <taxon>Cyclophyllidea</taxon>
        <taxon>Taeniidae</taxon>
        <taxon>Echinococcus</taxon>
        <taxon>Echinococcus granulosus group</taxon>
    </lineage>
</organism>
<feature type="compositionally biased region" description="Acidic residues" evidence="1">
    <location>
        <begin position="1032"/>
        <end position="1041"/>
    </location>
</feature>
<feature type="region of interest" description="Disordered" evidence="1">
    <location>
        <begin position="1584"/>
        <end position="1647"/>
    </location>
</feature>
<feature type="compositionally biased region" description="Polar residues" evidence="1">
    <location>
        <begin position="1079"/>
        <end position="1111"/>
    </location>
</feature>
<dbReference type="OrthoDB" id="6259343at2759"/>
<reference evidence="2 3" key="1">
    <citation type="journal article" date="2013" name="Nature">
        <title>The genomes of four tapeworm species reveal adaptations to parasitism.</title>
        <authorList>
            <person name="Tsai I.J."/>
            <person name="Zarowiecki M."/>
            <person name="Holroyd N."/>
            <person name="Garciarrubio A."/>
            <person name="Sanchez-Flores A."/>
            <person name="Brooks K.L."/>
            <person name="Tracey A."/>
            <person name="Bobes R.J."/>
            <person name="Fragoso G."/>
            <person name="Sciutto E."/>
            <person name="Aslett M."/>
            <person name="Beasley H."/>
            <person name="Bennett H.M."/>
            <person name="Cai J."/>
            <person name="Camicia F."/>
            <person name="Clark R."/>
            <person name="Cucher M."/>
            <person name="De Silva N."/>
            <person name="Day T.A."/>
            <person name="Deplazes P."/>
            <person name="Estrada K."/>
            <person name="Fernandez C."/>
            <person name="Holland P.W."/>
            <person name="Hou J."/>
            <person name="Hu S."/>
            <person name="Huckvale T."/>
            <person name="Hung S.S."/>
            <person name="Kamenetzky L."/>
            <person name="Keane J.A."/>
            <person name="Kiss F."/>
            <person name="Koziol U."/>
            <person name="Lambert O."/>
            <person name="Liu K."/>
            <person name="Luo X."/>
            <person name="Luo Y."/>
            <person name="Macchiaroli N."/>
            <person name="Nichol S."/>
            <person name="Paps J."/>
            <person name="Parkinson J."/>
            <person name="Pouchkina-Stantcheva N."/>
            <person name="Riddiford N."/>
            <person name="Rosenzvit M."/>
            <person name="Salinas G."/>
            <person name="Wasmuth J.D."/>
            <person name="Zamanian M."/>
            <person name="Zheng Y."/>
            <person name="Cai X."/>
            <person name="Soberon X."/>
            <person name="Olson P.D."/>
            <person name="Laclette J.P."/>
            <person name="Brehm K."/>
            <person name="Berriman M."/>
            <person name="Garciarrubio A."/>
            <person name="Bobes R.J."/>
            <person name="Fragoso G."/>
            <person name="Sanchez-Flores A."/>
            <person name="Estrada K."/>
            <person name="Cevallos M.A."/>
            <person name="Morett E."/>
            <person name="Gonzalez V."/>
            <person name="Portillo T."/>
            <person name="Ochoa-Leyva A."/>
            <person name="Jose M.V."/>
            <person name="Sciutto E."/>
            <person name="Landa A."/>
            <person name="Jimenez L."/>
            <person name="Valdes V."/>
            <person name="Carrero J.C."/>
            <person name="Larralde C."/>
            <person name="Morales-Montor J."/>
            <person name="Limon-Lason J."/>
            <person name="Soberon X."/>
            <person name="Laclette J.P."/>
        </authorList>
    </citation>
    <scope>NUCLEOTIDE SEQUENCE [LARGE SCALE GENOMIC DNA]</scope>
</reference>
<feature type="region of interest" description="Disordered" evidence="1">
    <location>
        <begin position="1378"/>
        <end position="1425"/>
    </location>
</feature>
<name>A0A068WBU9_ECHGR</name>
<accession>A0A068WBU9</accession>
<reference evidence="2" key="2">
    <citation type="submission" date="2014-06" db="EMBL/GenBank/DDBJ databases">
        <authorList>
            <person name="Aslett M."/>
        </authorList>
    </citation>
    <scope>NUCLEOTIDE SEQUENCE</scope>
</reference>
<feature type="compositionally biased region" description="Polar residues" evidence="1">
    <location>
        <begin position="1042"/>
        <end position="1055"/>
    </location>
</feature>
<feature type="compositionally biased region" description="Polar residues" evidence="1">
    <location>
        <begin position="1494"/>
        <end position="1516"/>
    </location>
</feature>
<feature type="compositionally biased region" description="Low complexity" evidence="1">
    <location>
        <begin position="1313"/>
        <end position="1331"/>
    </location>
</feature>